<dbReference type="InterPro" id="IPR003673">
    <property type="entry name" value="CoA-Trfase_fam_III"/>
</dbReference>
<dbReference type="InterPro" id="IPR044855">
    <property type="entry name" value="CoA-Trfase_III_dom3_sf"/>
</dbReference>
<dbReference type="Gene3D" id="3.40.50.10540">
    <property type="entry name" value="Crotonobetainyl-coa:carnitine coa-transferase, domain 1"/>
    <property type="match status" value="1"/>
</dbReference>
<reference evidence="3" key="1">
    <citation type="submission" date="2020-05" db="EMBL/GenBank/DDBJ databases">
        <authorList>
            <person name="Chiriac C."/>
            <person name="Salcher M."/>
            <person name="Ghai R."/>
            <person name="Kavagutti S V."/>
        </authorList>
    </citation>
    <scope>NUCLEOTIDE SEQUENCE</scope>
</reference>
<dbReference type="GO" id="GO:0008410">
    <property type="term" value="F:CoA-transferase activity"/>
    <property type="evidence" value="ECO:0007669"/>
    <property type="project" value="TreeGrafter"/>
</dbReference>
<sequence>MNSAKGALENLRVIDATQMLAGPIAGTRLGDLGADVIKIEPPVNGEFNRTRGFEDRQSNGEMTTFLAVNRNKRSLSIDLKSQEGKEVLYELVKKSDVFLQNFRYGTADRLGIGYADLKKINPRIVYCSISGYGSSGPYRDRPGQDLIVQGYSGSMFSVGALGDDPTPSALWGADVMTGYQAVIGILAAIESRHQSGTGQHVEIDMLSVVMDCQLQEIVTFLNTGRMPTRMEERSAHASIPAPYGVYKTKDAWLTLAMVPLPVLGEVLDNDFLRSLDHYNDGHKHRDEVYKLIRHSFQDKTTAEWIEICDRIGAWCGPVHDYESLISDPHIVETKYIWEQPQLRGGSAKTVRPPVHLSDTPPSIRRGAPALGEHTKEILIDLLGMPATKVEELIKSGAVGTVKE</sequence>
<feature type="region of interest" description="Disordered" evidence="2">
    <location>
        <begin position="346"/>
        <end position="369"/>
    </location>
</feature>
<gene>
    <name evidence="3" type="ORF">UFOPK3820_00710</name>
</gene>
<keyword evidence="1" id="KW-0808">Transferase</keyword>
<organism evidence="3">
    <name type="scientific">freshwater metagenome</name>
    <dbReference type="NCBI Taxonomy" id="449393"/>
    <lineage>
        <taxon>unclassified sequences</taxon>
        <taxon>metagenomes</taxon>
        <taxon>ecological metagenomes</taxon>
    </lineage>
</organism>
<evidence type="ECO:0000256" key="2">
    <source>
        <dbReference type="SAM" id="MobiDB-lite"/>
    </source>
</evidence>
<dbReference type="PANTHER" id="PTHR48207">
    <property type="entry name" value="SUCCINATE--HYDROXYMETHYLGLUTARATE COA-TRANSFERASE"/>
    <property type="match status" value="1"/>
</dbReference>
<dbReference type="PANTHER" id="PTHR48207:SF4">
    <property type="entry name" value="BLL6097 PROTEIN"/>
    <property type="match status" value="1"/>
</dbReference>
<evidence type="ECO:0000256" key="1">
    <source>
        <dbReference type="ARBA" id="ARBA00022679"/>
    </source>
</evidence>
<dbReference type="EMBL" id="CAESAB010000022">
    <property type="protein sequence ID" value="CAB4337800.1"/>
    <property type="molecule type" value="Genomic_DNA"/>
</dbReference>
<dbReference type="InterPro" id="IPR023606">
    <property type="entry name" value="CoA-Trfase_III_dom_1_sf"/>
</dbReference>
<dbReference type="Pfam" id="PF02515">
    <property type="entry name" value="CoA_transf_3"/>
    <property type="match status" value="1"/>
</dbReference>
<accession>A0A6J5ZBJ8</accession>
<dbReference type="AlphaFoldDB" id="A0A6J5ZBJ8"/>
<dbReference type="InterPro" id="IPR050483">
    <property type="entry name" value="CoA-transferase_III_domain"/>
</dbReference>
<proteinExistence type="predicted"/>
<dbReference type="SUPFAM" id="SSF89796">
    <property type="entry name" value="CoA-transferase family III (CaiB/BaiF)"/>
    <property type="match status" value="1"/>
</dbReference>
<dbReference type="Gene3D" id="3.30.1540.10">
    <property type="entry name" value="formyl-coa transferase, domain 3"/>
    <property type="match status" value="1"/>
</dbReference>
<protein>
    <submittedName>
        <fullName evidence="3">Unannotated protein</fullName>
    </submittedName>
</protein>
<evidence type="ECO:0000313" key="3">
    <source>
        <dbReference type="EMBL" id="CAB4337800.1"/>
    </source>
</evidence>
<name>A0A6J5ZBJ8_9ZZZZ</name>